<comment type="subcellular location">
    <subcellularLocation>
        <location evidence="1">Membrane</location>
        <topology evidence="1">Multi-pass membrane protein</topology>
    </subcellularLocation>
</comment>
<evidence type="ECO:0000256" key="6">
    <source>
        <dbReference type="SAM" id="MobiDB-lite"/>
    </source>
</evidence>
<gene>
    <name evidence="7" type="ORF">PCOS0759_LOCUS1384</name>
</gene>
<dbReference type="AlphaFoldDB" id="A0A7S1KLY5"/>
<sequence length="367" mass="41464">MSSSSSTATHQQETSSPTSAPSTSSQQNDLLTQIEAEATSPMHSPFQKFLKSSVHSQRFLCGIASGTITALLFNPWDRALYLSVISQRSFFSIENWKNPFVGSSQSMVIRTISGSMFFPLKEWFDEKIILFAQQREMKQNDMWVSFLSGNMAGAVNGVALNSINAVKYHTWSTKKGFFGTIAYMYRKGGITPFLRGQSATVVRDTVFGGVYAIVKHAGESTLQDYQRFFNPDVHEPEEEERYTFIDRILQAAVDEKQEALSKFAIAFFAATVGTIISAPLNYTRNLMFGTKPGERIPTSSEILRDLWRDSKNQNQMNKLRYISMRFRLGAATTRVGCGMAVGQRIYDTTKKYLFQMTHDENFQEEEV</sequence>
<comment type="similarity">
    <text evidence="5">Belongs to the mitochondrial carrier (TC 2.A.29) family.</text>
</comment>
<dbReference type="GO" id="GO:1904983">
    <property type="term" value="P:glycine import into mitochondrion"/>
    <property type="evidence" value="ECO:0007669"/>
    <property type="project" value="TreeGrafter"/>
</dbReference>
<organism evidence="7">
    <name type="scientific">Percolomonas cosmopolitus</name>
    <dbReference type="NCBI Taxonomy" id="63605"/>
    <lineage>
        <taxon>Eukaryota</taxon>
        <taxon>Discoba</taxon>
        <taxon>Heterolobosea</taxon>
        <taxon>Tetramitia</taxon>
        <taxon>Eutetramitia</taxon>
        <taxon>Percolomonadidae</taxon>
        <taxon>Percolomonas</taxon>
    </lineage>
</organism>
<dbReference type="PROSITE" id="PS50920">
    <property type="entry name" value="SOLCAR"/>
    <property type="match status" value="1"/>
</dbReference>
<keyword evidence="3 4" id="KW-0472">Membrane</keyword>
<accession>A0A7S1KLY5</accession>
<dbReference type="PANTHER" id="PTHR46181">
    <property type="entry name" value="MITOCHONDRIAL GLYCINE TRANSPORTER"/>
    <property type="match status" value="1"/>
</dbReference>
<evidence type="ECO:0000256" key="1">
    <source>
        <dbReference type="ARBA" id="ARBA00004141"/>
    </source>
</evidence>
<dbReference type="Gene3D" id="1.50.40.10">
    <property type="entry name" value="Mitochondrial carrier domain"/>
    <property type="match status" value="1"/>
</dbReference>
<dbReference type="InterPro" id="IPR018108">
    <property type="entry name" value="MCP_transmembrane"/>
</dbReference>
<protein>
    <recommendedName>
        <fullName evidence="8">ADP,ATP carrier protein</fullName>
    </recommendedName>
</protein>
<evidence type="ECO:0000256" key="2">
    <source>
        <dbReference type="ARBA" id="ARBA00022692"/>
    </source>
</evidence>
<proteinExistence type="inferred from homology"/>
<evidence type="ECO:0000313" key="7">
    <source>
        <dbReference type="EMBL" id="CAD9078152.1"/>
    </source>
</evidence>
<name>A0A7S1KLY5_9EUKA</name>
<feature type="region of interest" description="Disordered" evidence="6">
    <location>
        <begin position="1"/>
        <end position="28"/>
    </location>
</feature>
<dbReference type="SUPFAM" id="SSF103506">
    <property type="entry name" value="Mitochondrial carrier"/>
    <property type="match status" value="1"/>
</dbReference>
<dbReference type="Pfam" id="PF00153">
    <property type="entry name" value="Mito_carr"/>
    <property type="match status" value="1"/>
</dbReference>
<dbReference type="GO" id="GO:0016020">
    <property type="term" value="C:membrane"/>
    <property type="evidence" value="ECO:0007669"/>
    <property type="project" value="UniProtKB-SubCell"/>
</dbReference>
<dbReference type="PANTHER" id="PTHR46181:SF3">
    <property type="entry name" value="MITOCHONDRIAL GLYCINE TRANSPORTER"/>
    <property type="match status" value="1"/>
</dbReference>
<dbReference type="EMBL" id="HBGD01001663">
    <property type="protein sequence ID" value="CAD9078152.1"/>
    <property type="molecule type" value="Transcribed_RNA"/>
</dbReference>
<evidence type="ECO:0000256" key="3">
    <source>
        <dbReference type="ARBA" id="ARBA00023136"/>
    </source>
</evidence>
<reference evidence="7" key="1">
    <citation type="submission" date="2021-01" db="EMBL/GenBank/DDBJ databases">
        <authorList>
            <person name="Corre E."/>
            <person name="Pelletier E."/>
            <person name="Niang G."/>
            <person name="Scheremetjew M."/>
            <person name="Finn R."/>
            <person name="Kale V."/>
            <person name="Holt S."/>
            <person name="Cochrane G."/>
            <person name="Meng A."/>
            <person name="Brown T."/>
            <person name="Cohen L."/>
        </authorList>
    </citation>
    <scope>NUCLEOTIDE SEQUENCE</scope>
    <source>
        <strain evidence="7">WS</strain>
    </source>
</reference>
<evidence type="ECO:0000256" key="4">
    <source>
        <dbReference type="PROSITE-ProRule" id="PRU00282"/>
    </source>
</evidence>
<evidence type="ECO:0008006" key="8">
    <source>
        <dbReference type="Google" id="ProtNLM"/>
    </source>
</evidence>
<feature type="compositionally biased region" description="Low complexity" evidence="6">
    <location>
        <begin position="14"/>
        <end position="25"/>
    </location>
</feature>
<dbReference type="InterPro" id="IPR023395">
    <property type="entry name" value="MCP_dom_sf"/>
</dbReference>
<keyword evidence="2 4" id="KW-0812">Transmembrane</keyword>
<dbReference type="GO" id="GO:0005739">
    <property type="term" value="C:mitochondrion"/>
    <property type="evidence" value="ECO:0007669"/>
    <property type="project" value="TreeGrafter"/>
</dbReference>
<feature type="repeat" description="Solcar" evidence="4">
    <location>
        <begin position="140"/>
        <end position="221"/>
    </location>
</feature>
<dbReference type="GO" id="GO:0015187">
    <property type="term" value="F:glycine transmembrane transporter activity"/>
    <property type="evidence" value="ECO:0007669"/>
    <property type="project" value="TreeGrafter"/>
</dbReference>
<evidence type="ECO:0000256" key="5">
    <source>
        <dbReference type="RuleBase" id="RU000488"/>
    </source>
</evidence>
<keyword evidence="5" id="KW-0813">Transport</keyword>
<feature type="compositionally biased region" description="Polar residues" evidence="6">
    <location>
        <begin position="1"/>
        <end position="13"/>
    </location>
</feature>